<evidence type="ECO:0000256" key="1">
    <source>
        <dbReference type="ARBA" id="ARBA00023125"/>
    </source>
</evidence>
<dbReference type="PROSITE" id="PS00622">
    <property type="entry name" value="HTH_LUXR_1"/>
    <property type="match status" value="1"/>
</dbReference>
<dbReference type="Pfam" id="PF00196">
    <property type="entry name" value="GerE"/>
    <property type="match status" value="1"/>
</dbReference>
<dbReference type="SMART" id="SM00421">
    <property type="entry name" value="HTH_LUXR"/>
    <property type="match status" value="1"/>
</dbReference>
<comment type="caution">
    <text evidence="3">The sequence shown here is derived from an EMBL/GenBank/DDBJ whole genome shotgun (WGS) entry which is preliminary data.</text>
</comment>
<dbReference type="PANTHER" id="PTHR43214">
    <property type="entry name" value="TWO-COMPONENT RESPONSE REGULATOR"/>
    <property type="match status" value="1"/>
</dbReference>
<accession>X1MTM1</accession>
<dbReference type="InterPro" id="IPR000792">
    <property type="entry name" value="Tscrpt_reg_LuxR_C"/>
</dbReference>
<feature type="domain" description="HTH luxR-type" evidence="2">
    <location>
        <begin position="60"/>
        <end position="125"/>
    </location>
</feature>
<dbReference type="Gene3D" id="1.10.10.10">
    <property type="entry name" value="Winged helix-like DNA-binding domain superfamily/Winged helix DNA-binding domain"/>
    <property type="match status" value="1"/>
</dbReference>
<dbReference type="SUPFAM" id="SSF46894">
    <property type="entry name" value="C-terminal effector domain of the bipartite response regulators"/>
    <property type="match status" value="1"/>
</dbReference>
<protein>
    <recommendedName>
        <fullName evidence="2">HTH luxR-type domain-containing protein</fullName>
    </recommendedName>
</protein>
<keyword evidence="1" id="KW-0238">DNA-binding</keyword>
<evidence type="ECO:0000313" key="3">
    <source>
        <dbReference type="EMBL" id="GAI34628.1"/>
    </source>
</evidence>
<evidence type="ECO:0000259" key="2">
    <source>
        <dbReference type="PROSITE" id="PS50043"/>
    </source>
</evidence>
<dbReference type="InterPro" id="IPR036388">
    <property type="entry name" value="WH-like_DNA-bd_sf"/>
</dbReference>
<dbReference type="CDD" id="cd06170">
    <property type="entry name" value="LuxR_C_like"/>
    <property type="match status" value="1"/>
</dbReference>
<dbReference type="GO" id="GO:0003677">
    <property type="term" value="F:DNA binding"/>
    <property type="evidence" value="ECO:0007669"/>
    <property type="project" value="UniProtKB-KW"/>
</dbReference>
<gene>
    <name evidence="3" type="ORF">S06H3_41920</name>
</gene>
<dbReference type="PROSITE" id="PS50043">
    <property type="entry name" value="HTH_LUXR_2"/>
    <property type="match status" value="1"/>
</dbReference>
<dbReference type="AlphaFoldDB" id="X1MTM1"/>
<dbReference type="InterPro" id="IPR039420">
    <property type="entry name" value="WalR-like"/>
</dbReference>
<dbReference type="GO" id="GO:0006355">
    <property type="term" value="P:regulation of DNA-templated transcription"/>
    <property type="evidence" value="ECO:0007669"/>
    <property type="project" value="InterPro"/>
</dbReference>
<dbReference type="PANTHER" id="PTHR43214:SF43">
    <property type="entry name" value="TWO-COMPONENT RESPONSE REGULATOR"/>
    <property type="match status" value="1"/>
</dbReference>
<organism evidence="3">
    <name type="scientific">marine sediment metagenome</name>
    <dbReference type="NCBI Taxonomy" id="412755"/>
    <lineage>
        <taxon>unclassified sequences</taxon>
        <taxon>metagenomes</taxon>
        <taxon>ecological metagenomes</taxon>
    </lineage>
</organism>
<reference evidence="3" key="1">
    <citation type="journal article" date="2014" name="Front. Microbiol.">
        <title>High frequency of phylogenetically diverse reductive dehalogenase-homologous genes in deep subseafloor sedimentary metagenomes.</title>
        <authorList>
            <person name="Kawai M."/>
            <person name="Futagami T."/>
            <person name="Toyoda A."/>
            <person name="Takaki Y."/>
            <person name="Nishi S."/>
            <person name="Hori S."/>
            <person name="Arai W."/>
            <person name="Tsubouchi T."/>
            <person name="Morono Y."/>
            <person name="Uchiyama I."/>
            <person name="Ito T."/>
            <person name="Fujiyama A."/>
            <person name="Inagaki F."/>
            <person name="Takami H."/>
        </authorList>
    </citation>
    <scope>NUCLEOTIDE SEQUENCE</scope>
    <source>
        <strain evidence="3">Expedition CK06-06</strain>
    </source>
</reference>
<proteinExistence type="predicted"/>
<sequence length="133" mass="14687">MGGYGELPSLFIQDIYEGNLNLHHIDDAVLAVYAGESVLHPSVARKVLNRFVPISGKPTKQEPSEVLSKREMEVLKLAARGLSNQNIAEKLCLSMRTVQGHLGHIFNKLQVSSRTEAVVRALKEGWVTLDDVP</sequence>
<dbReference type="PRINTS" id="PR00038">
    <property type="entry name" value="HTHLUXR"/>
</dbReference>
<name>X1MTM1_9ZZZZ</name>
<dbReference type="EMBL" id="BARV01025878">
    <property type="protein sequence ID" value="GAI34628.1"/>
    <property type="molecule type" value="Genomic_DNA"/>
</dbReference>
<dbReference type="InterPro" id="IPR016032">
    <property type="entry name" value="Sig_transdc_resp-reg_C-effctor"/>
</dbReference>